<keyword evidence="2" id="KW-0472">Membrane</keyword>
<gene>
    <name evidence="4" type="primary">Aste57867_1143</name>
    <name evidence="3" type="ORF">As57867_001142</name>
    <name evidence="4" type="ORF">ASTE57867_1143</name>
</gene>
<reference evidence="4 5" key="1">
    <citation type="submission" date="2019-03" db="EMBL/GenBank/DDBJ databases">
        <authorList>
            <person name="Gaulin E."/>
            <person name="Dumas B."/>
        </authorList>
    </citation>
    <scope>NUCLEOTIDE SEQUENCE [LARGE SCALE GENOMIC DNA]</scope>
    <source>
        <strain evidence="4">CBS 568.67</strain>
    </source>
</reference>
<evidence type="ECO:0000313" key="5">
    <source>
        <dbReference type="Proteomes" id="UP000332933"/>
    </source>
</evidence>
<protein>
    <submittedName>
        <fullName evidence="4">Aste57867_1143 protein</fullName>
    </submittedName>
</protein>
<dbReference type="OrthoDB" id="10483751at2759"/>
<keyword evidence="5" id="KW-1185">Reference proteome</keyword>
<dbReference type="EMBL" id="VJMH01000080">
    <property type="protein sequence ID" value="KAF0719295.1"/>
    <property type="molecule type" value="Genomic_DNA"/>
</dbReference>
<evidence type="ECO:0000256" key="1">
    <source>
        <dbReference type="SAM" id="MobiDB-lite"/>
    </source>
</evidence>
<evidence type="ECO:0000313" key="3">
    <source>
        <dbReference type="EMBL" id="KAF0719295.1"/>
    </source>
</evidence>
<reference evidence="3" key="2">
    <citation type="submission" date="2019-06" db="EMBL/GenBank/DDBJ databases">
        <title>Genomics analysis of Aphanomyces spp. identifies a new class of oomycete effector associated with host adaptation.</title>
        <authorList>
            <person name="Gaulin E."/>
        </authorList>
    </citation>
    <scope>NUCLEOTIDE SEQUENCE</scope>
    <source>
        <strain evidence="3">CBS 578.67</strain>
    </source>
</reference>
<feature type="region of interest" description="Disordered" evidence="1">
    <location>
        <begin position="358"/>
        <end position="385"/>
    </location>
</feature>
<name>A0A485K9K3_9STRA</name>
<keyword evidence="2" id="KW-0812">Transmembrane</keyword>
<feature type="compositionally biased region" description="Basic residues" evidence="1">
    <location>
        <begin position="234"/>
        <end position="246"/>
    </location>
</feature>
<feature type="region of interest" description="Disordered" evidence="1">
    <location>
        <begin position="159"/>
        <end position="248"/>
    </location>
</feature>
<feature type="region of interest" description="Disordered" evidence="1">
    <location>
        <begin position="290"/>
        <end position="320"/>
    </location>
</feature>
<feature type="region of interest" description="Disordered" evidence="1">
    <location>
        <begin position="47"/>
        <end position="122"/>
    </location>
</feature>
<organism evidence="4 5">
    <name type="scientific">Aphanomyces stellatus</name>
    <dbReference type="NCBI Taxonomy" id="120398"/>
    <lineage>
        <taxon>Eukaryota</taxon>
        <taxon>Sar</taxon>
        <taxon>Stramenopiles</taxon>
        <taxon>Oomycota</taxon>
        <taxon>Saprolegniomycetes</taxon>
        <taxon>Saprolegniales</taxon>
        <taxon>Verrucalvaceae</taxon>
        <taxon>Aphanomyces</taxon>
    </lineage>
</organism>
<sequence>MSQRWLGLCLQQMIELVTHGRGRQTETGTHRAALSSPWMVSKRALSEATGPRAALRQATDTAARKLRRAAGEDGVSTTTPTPAGEPPRVITQDPHVGVITHHPNTTAPLPPPPSTTDPSSSSDLNTSMVAGIILGSLAAVLVIVAIVLLVRRRRARQTAEAQAAFKPTDIQDDETKYPHHSNHTGRRDPHASVYATDFPSSSEYRDSQSPSAMGWNNHHQQEGSLSEYSSSNNHHYHSGGGGRRKADRVPAELPQPFFYTYNTQRRSSVESQDSSIISYSESEKGIVRYTTASTSTADETPRGGPSTPYGMREDEASSLTSSVSFANLPGATGGWGSASSNARLSSFSQSIIVDLSHSQSPGSSFSLTMLDESQSQTSSRESYDI</sequence>
<feature type="compositionally biased region" description="Low complexity" evidence="1">
    <location>
        <begin position="222"/>
        <end position="233"/>
    </location>
</feature>
<evidence type="ECO:0000256" key="2">
    <source>
        <dbReference type="SAM" id="Phobius"/>
    </source>
</evidence>
<keyword evidence="2" id="KW-1133">Transmembrane helix</keyword>
<evidence type="ECO:0000313" key="4">
    <source>
        <dbReference type="EMBL" id="VFT78363.1"/>
    </source>
</evidence>
<feature type="transmembrane region" description="Helical" evidence="2">
    <location>
        <begin position="128"/>
        <end position="150"/>
    </location>
</feature>
<proteinExistence type="predicted"/>
<dbReference type="AlphaFoldDB" id="A0A485K9K3"/>
<accession>A0A485K9K3</accession>
<dbReference type="EMBL" id="CAADRA010000080">
    <property type="protein sequence ID" value="VFT78363.1"/>
    <property type="molecule type" value="Genomic_DNA"/>
</dbReference>
<feature type="compositionally biased region" description="Polar residues" evidence="1">
    <location>
        <begin position="198"/>
        <end position="211"/>
    </location>
</feature>
<dbReference type="Proteomes" id="UP000332933">
    <property type="component" value="Unassembled WGS sequence"/>
</dbReference>